<gene>
    <name evidence="1" type="ORF">ENT78_01185</name>
</gene>
<protein>
    <recommendedName>
        <fullName evidence="2">NADH:ubiquinone oxidoreductase 24 kD subunit</fullName>
    </recommendedName>
</protein>
<reference evidence="1" key="1">
    <citation type="journal article" date="2020" name="mSystems">
        <title>Genome- and Community-Level Interaction Insights into Carbon Utilization and Element Cycling Functions of Hydrothermarchaeota in Hydrothermal Sediment.</title>
        <authorList>
            <person name="Zhou Z."/>
            <person name="Liu Y."/>
            <person name="Xu W."/>
            <person name="Pan J."/>
            <person name="Luo Z.H."/>
            <person name="Li M."/>
        </authorList>
    </citation>
    <scope>NUCLEOTIDE SEQUENCE [LARGE SCALE GENOMIC DNA]</scope>
    <source>
        <strain evidence="1">SpSt-61</strain>
    </source>
</reference>
<dbReference type="AlphaFoldDB" id="A0A7V4NEP0"/>
<dbReference type="SUPFAM" id="SSF52833">
    <property type="entry name" value="Thioredoxin-like"/>
    <property type="match status" value="1"/>
</dbReference>
<name>A0A7V4NEP0_FERPE</name>
<dbReference type="CDD" id="cd02980">
    <property type="entry name" value="TRX_Fd_family"/>
    <property type="match status" value="1"/>
</dbReference>
<sequence>MNNSKSDETKLVVYVCLGSSCHLKGAYKVVEKLKESLIDSRIELRGSLCMGNCSEGVNVRFGNECFGNISVSNVESLIEKIKERLSAINGNEESR</sequence>
<accession>A0A7V4NEP0</accession>
<dbReference type="InterPro" id="IPR036249">
    <property type="entry name" value="Thioredoxin-like_sf"/>
</dbReference>
<dbReference type="PROSITE" id="PS51257">
    <property type="entry name" value="PROKAR_LIPOPROTEIN"/>
    <property type="match status" value="1"/>
</dbReference>
<evidence type="ECO:0008006" key="2">
    <source>
        <dbReference type="Google" id="ProtNLM"/>
    </source>
</evidence>
<comment type="caution">
    <text evidence="1">The sequence shown here is derived from an EMBL/GenBank/DDBJ whole genome shotgun (WGS) entry which is preliminary data.</text>
</comment>
<dbReference type="Pfam" id="PF01257">
    <property type="entry name" value="2Fe-2S_thioredx"/>
    <property type="match status" value="1"/>
</dbReference>
<organism evidence="1">
    <name type="scientific">Fervidobacterium pennivorans</name>
    <dbReference type="NCBI Taxonomy" id="93466"/>
    <lineage>
        <taxon>Bacteria</taxon>
        <taxon>Thermotogati</taxon>
        <taxon>Thermotogota</taxon>
        <taxon>Thermotogae</taxon>
        <taxon>Thermotogales</taxon>
        <taxon>Fervidobacteriaceae</taxon>
        <taxon>Fervidobacterium</taxon>
    </lineage>
</organism>
<dbReference type="EMBL" id="DSZZ01000053">
    <property type="protein sequence ID" value="HGU52139.1"/>
    <property type="molecule type" value="Genomic_DNA"/>
</dbReference>
<evidence type="ECO:0000313" key="1">
    <source>
        <dbReference type="EMBL" id="HGU52139.1"/>
    </source>
</evidence>
<proteinExistence type="predicted"/>
<dbReference type="Gene3D" id="3.40.30.10">
    <property type="entry name" value="Glutaredoxin"/>
    <property type="match status" value="1"/>
</dbReference>